<evidence type="ECO:0000256" key="1">
    <source>
        <dbReference type="SAM" id="Phobius"/>
    </source>
</evidence>
<evidence type="ECO:0000313" key="2">
    <source>
        <dbReference type="EMBL" id="OAF60911.1"/>
    </source>
</evidence>
<dbReference type="RefSeq" id="XP_024326192.1">
    <property type="nucleotide sequence ID" value="XM_024466161.1"/>
</dbReference>
<reference evidence="2" key="1">
    <citation type="submission" date="2016-03" db="EMBL/GenBank/DDBJ databases">
        <title>Updated assembly of Pseudogymnoascus destructans, the fungus causing white-nose syndrome of bats.</title>
        <authorList>
            <person name="Palmer J.M."/>
            <person name="Drees K.P."/>
            <person name="Foster J.T."/>
            <person name="Lindner D.L."/>
        </authorList>
    </citation>
    <scope>NUCLEOTIDE SEQUENCE [LARGE SCALE GENOMIC DNA]</scope>
    <source>
        <strain evidence="2">20631-21</strain>
    </source>
</reference>
<sequence length="69" mass="7537">MAVPAETVAVIVCIIFLVGIAMLCFGICFIKNTALNMFPDEDTELATTAPSRDGINVTREENVRHSLPR</sequence>
<feature type="transmembrane region" description="Helical" evidence="1">
    <location>
        <begin position="6"/>
        <end position="30"/>
    </location>
</feature>
<proteinExistence type="predicted"/>
<dbReference type="GeneID" id="36285581"/>
<dbReference type="EMBL" id="KV441390">
    <property type="protein sequence ID" value="OAF60911.1"/>
    <property type="molecule type" value="Genomic_DNA"/>
</dbReference>
<accession>A0A177AHY3</accession>
<keyword evidence="1" id="KW-0472">Membrane</keyword>
<dbReference type="AlphaFoldDB" id="A0A177AHY3"/>
<keyword evidence="1" id="KW-0812">Transmembrane</keyword>
<organism evidence="2">
    <name type="scientific">Pseudogymnoascus destructans</name>
    <dbReference type="NCBI Taxonomy" id="655981"/>
    <lineage>
        <taxon>Eukaryota</taxon>
        <taxon>Fungi</taxon>
        <taxon>Dikarya</taxon>
        <taxon>Ascomycota</taxon>
        <taxon>Pezizomycotina</taxon>
        <taxon>Leotiomycetes</taxon>
        <taxon>Thelebolales</taxon>
        <taxon>Thelebolaceae</taxon>
        <taxon>Pseudogymnoascus</taxon>
    </lineage>
</organism>
<keyword evidence="1" id="KW-1133">Transmembrane helix</keyword>
<gene>
    <name evidence="2" type="ORF">VC83_02500</name>
</gene>
<dbReference type="Proteomes" id="UP000077154">
    <property type="component" value="Unassembled WGS sequence"/>
</dbReference>
<name>A0A177AHY3_9PEZI</name>
<protein>
    <submittedName>
        <fullName evidence="2">Uncharacterized protein</fullName>
    </submittedName>
</protein>